<dbReference type="Gene3D" id="2.60.120.1250">
    <property type="entry name" value="Peptidase M60, enhancin-like domain 1"/>
    <property type="match status" value="1"/>
</dbReference>
<accession>A0ABT7T4G3</accession>
<evidence type="ECO:0000313" key="5">
    <source>
        <dbReference type="Proteomes" id="UP001237823"/>
    </source>
</evidence>
<feature type="domain" description="Peptidase M60" evidence="3">
    <location>
        <begin position="94"/>
        <end position="402"/>
    </location>
</feature>
<dbReference type="EMBL" id="JAUCML010000002">
    <property type="protein sequence ID" value="MDM7884254.1"/>
    <property type="molecule type" value="Genomic_DNA"/>
</dbReference>
<feature type="chain" id="PRO_5045683648" evidence="2">
    <location>
        <begin position="37"/>
        <end position="474"/>
    </location>
</feature>
<keyword evidence="2" id="KW-0732">Signal</keyword>
<gene>
    <name evidence="4" type="ORF">QUG92_03990</name>
</gene>
<dbReference type="Proteomes" id="UP001237823">
    <property type="component" value="Unassembled WGS sequence"/>
</dbReference>
<feature type="signal peptide" evidence="2">
    <location>
        <begin position="1"/>
        <end position="36"/>
    </location>
</feature>
<evidence type="ECO:0000313" key="4">
    <source>
        <dbReference type="EMBL" id="MDM7884254.1"/>
    </source>
</evidence>
<protein>
    <submittedName>
        <fullName evidence="4">M60 family metallopeptidase</fullName>
    </submittedName>
</protein>
<dbReference type="Gene3D" id="3.40.390.80">
    <property type="entry name" value="Peptidase M60, enhancin-like domain 2"/>
    <property type="match status" value="1"/>
</dbReference>
<dbReference type="RefSeq" id="WP_289457746.1">
    <property type="nucleotide sequence ID" value="NZ_JAUCML010000002.1"/>
</dbReference>
<comment type="caution">
    <text evidence="4">The sequence shown here is derived from an EMBL/GenBank/DDBJ whole genome shotgun (WGS) entry which is preliminary data.</text>
</comment>
<name>A0ABT7T4G3_9MICO</name>
<dbReference type="InterPro" id="IPR031161">
    <property type="entry name" value="Peptidase_M60_dom"/>
</dbReference>
<proteinExistence type="predicted"/>
<evidence type="ECO:0000256" key="2">
    <source>
        <dbReference type="SAM" id="SignalP"/>
    </source>
</evidence>
<organism evidence="4 5">
    <name type="scientific">Curtobacterium citri</name>
    <dbReference type="NCBI Taxonomy" id="3055139"/>
    <lineage>
        <taxon>Bacteria</taxon>
        <taxon>Bacillati</taxon>
        <taxon>Actinomycetota</taxon>
        <taxon>Actinomycetes</taxon>
        <taxon>Micrococcales</taxon>
        <taxon>Microbacteriaceae</taxon>
        <taxon>Curtobacterium</taxon>
    </lineage>
</organism>
<feature type="compositionally biased region" description="Low complexity" evidence="1">
    <location>
        <begin position="35"/>
        <end position="52"/>
    </location>
</feature>
<dbReference type="Pfam" id="PF13402">
    <property type="entry name" value="Peptidase_M60"/>
    <property type="match status" value="1"/>
</dbReference>
<dbReference type="PROSITE" id="PS51723">
    <property type="entry name" value="PEPTIDASE_M60"/>
    <property type="match status" value="1"/>
</dbReference>
<evidence type="ECO:0000256" key="1">
    <source>
        <dbReference type="SAM" id="MobiDB-lite"/>
    </source>
</evidence>
<dbReference type="Gene3D" id="1.10.390.30">
    <property type="entry name" value="Peptidase M60, enhancin-like domain 3"/>
    <property type="match status" value="1"/>
</dbReference>
<sequence length="474" mass="51706">MTSSPSRARGARVALSGLVLASTVFGTVLVPATANAATDPAPTTPAATAPPTSDVDAVGIPAPIVGTSASDLAVAPLGIAEDAQWEDGTRYARSDLRQAGRWIKKGQQIAVTVPEGMGGVFVGVGQYGNHIGINQCKNVGVAQFAARGGVTTEITAPHDGLVSVFDTSDTDTGIVHIAGGYPVPTFVKGQTDRAKFDRQLREWTASPFFLLIGERVQADVRRHSDEPKDDQNEELVHGDDLDARLAAWDDVVETNAKFWGGQGKHRVHIATPSYDVSGSSEYADAHNGFVSFPTDFADPHNLLTGDRTQAGEGHFRHAIGQVYQQRSTRWKNGFGQADDYASADLASLVIEERVNGRNWLDGWTDKVREFRAKPIEQRDFWANQLNATTRSLMFDQLRRAYGNDVVARTTARANEDGDRTYRRAFIRAAAQVTKQDLTRFFAEWGISVEDDVRAEMATYPEPKTPIWDDFDALD</sequence>
<reference evidence="4 5" key="1">
    <citation type="submission" date="2023-06" db="EMBL/GenBank/DDBJ databases">
        <authorList>
            <person name="Feng G."/>
            <person name="Li J."/>
            <person name="Zhu H."/>
        </authorList>
    </citation>
    <scope>NUCLEOTIDE SEQUENCE [LARGE SCALE GENOMIC DNA]</scope>
    <source>
        <strain evidence="4 5">RHCKG23</strain>
    </source>
</reference>
<feature type="region of interest" description="Disordered" evidence="1">
    <location>
        <begin position="35"/>
        <end position="54"/>
    </location>
</feature>
<evidence type="ECO:0000259" key="3">
    <source>
        <dbReference type="PROSITE" id="PS51723"/>
    </source>
</evidence>
<dbReference type="InterPro" id="IPR042279">
    <property type="entry name" value="Pep_M60_3"/>
</dbReference>
<dbReference type="SMART" id="SM01276">
    <property type="entry name" value="M60-like"/>
    <property type="match status" value="1"/>
</dbReference>
<keyword evidence="5" id="KW-1185">Reference proteome</keyword>